<dbReference type="InterPro" id="IPR036910">
    <property type="entry name" value="HMG_box_dom_sf"/>
</dbReference>
<feature type="domain" description="HMG box" evidence="13">
    <location>
        <begin position="169"/>
        <end position="237"/>
    </location>
</feature>
<dbReference type="PANTHER" id="PTHR13059:SF15">
    <property type="entry name" value="PROTEIN CAPICUA HOMOLOG ISOFORM X1"/>
    <property type="match status" value="1"/>
</dbReference>
<sequence length="1413" mass="149638">MFSSENPQYLRQGLSMFVWTNVEPRSVPVFPWHSLVPFLAPTQSDASSLPGEGQHPVNHPQAASLKTDCQGVAAQAQEPAEAPPMVERGPPSRPTPSSDEPPPEKEKGDAERERPDSETESDVDDPFLPGVVPEPPLAISPVKRRTQSLSALPKDGDKSSPGKREKDHIRRPMNAFMIFSKRHRALVHQRHPNQDNRTVSKILGEWWYALGPKEKQKYHDLAFQVKEAHFKAHPDWKWCNKDRKKSSSDGRGVPGGKDIRERSMSESTEPHSVEMKGVGPGLVGVCERSAAEGHVGQLTRPRAFSQSAVHSLERSDRGNTQALAELAQMCGDGGSQYPSHAPPLSRSQRGVSEDMTSDEERMVICEEEGDDDVIEDPYPSSSIDLKCKERVTDSDSENGSGDESDRKRVFAPVICSSSSSHHAPHGRSVSLSSYPSSKRYEEGRSGGGGFSDHRRKDRGGGGGGGGGGEVKETFGGEGGGGVQATSLSLTSGQSVITTSSAGGHHPSMVGSLGGTFLPGMGAVRVASTVVTNVMRPVISTPLPIASKSRDGGTSSSPHPPERKSLTPQQQPHFLIGSGGGLPATGGGYYSSSSPHPLGAGHGGVVTNLVLGGALSAQPAVQLLTPSHHQQQAFPSSAVSHSQTNGPLPLSLLHPQFLPASALASHGGKAITQVQYILPTLPANTHPKSPPQHLSQPTSIFNLPTAPPTHMSLANGKQQGSGYTSSTAVGVVSPGSRVQTQSPVLQGKMFVPMATVRTAPAPPLPVQNGAQTGSKIIQIAPMPVVQSQLPQGGAVHPASPFPISVGTAAPGSAPSQTLLLPPAPTRITYVQSTPGVSSTLVSTTTGSSVTHQALPVSGSAFVPSPLATLGFTAIAPPGQTLVQPLISGQPPLLAPSQSPQPCTSAPVSGSGAQIVTAIYRPPSPNVTMATGMVSMTAVPSSVVYSVSSASPHILSKHTASPGTVTHTHQHPDRHLPADRQADRHSEMLMHSDRHAERQTSSSSAAPPSGSAVIPCSPPLQSQTPGSAPGTPKLIQLSVRTPQKVKATVANIPVGSYEGGGRGKEKDRERGREREREREKEREREAAAASSRFSFDAELPGQTASPSTHPAEEPPSSERPQEGAADPPDTRHREGTNKEGGWKESLPSSPAPPPASDPPPRPPPTEKDGPTPKKVKMRPPPLKKTFDAVDKVLSEVYFEERFAELPEFRPEEVLPSPTLQSLATSPRAILGSYRRKRKNSTDLDSATEEQVSPKRKSRRRSSCSSEPNTPKSAAKCEGDIFTFDRAATDGEDILTDMEFDKVPYSSLRRTLDQRRALVMQLFQEQGFFPSAQATAAFQTRYSDIFPTKVCLQLKIREVRQKIMQTAAPSDVSALGDPRLSVLHARPLGLPGRGGLSAGGRGPAGRRHGGGGGGEP</sequence>
<dbReference type="SMART" id="SM00398">
    <property type="entry name" value="HMG"/>
    <property type="match status" value="1"/>
</dbReference>
<feature type="compositionally biased region" description="Polar residues" evidence="12">
    <location>
        <begin position="956"/>
        <end position="965"/>
    </location>
</feature>
<evidence type="ECO:0000256" key="12">
    <source>
        <dbReference type="SAM" id="MobiDB-lite"/>
    </source>
</evidence>
<evidence type="ECO:0000256" key="3">
    <source>
        <dbReference type="ARBA" id="ARBA00023015"/>
    </source>
</evidence>
<dbReference type="GO" id="GO:0005634">
    <property type="term" value="C:nucleus"/>
    <property type="evidence" value="ECO:0007669"/>
    <property type="project" value="UniProtKB-UniRule"/>
</dbReference>
<name>A0AAN8DEP7_CHAGU</name>
<evidence type="ECO:0000313" key="14">
    <source>
        <dbReference type="EMBL" id="KAK5921747.1"/>
    </source>
</evidence>
<feature type="region of interest" description="Disordered" evidence="12">
    <location>
        <begin position="331"/>
        <end position="485"/>
    </location>
</feature>
<feature type="compositionally biased region" description="Acidic residues" evidence="12">
    <location>
        <begin position="365"/>
        <end position="375"/>
    </location>
</feature>
<feature type="compositionally biased region" description="Basic and acidic residues" evidence="12">
    <location>
        <begin position="257"/>
        <end position="274"/>
    </location>
</feature>
<reference evidence="14 15" key="1">
    <citation type="journal article" date="2023" name="Mol. Biol. Evol.">
        <title>Genomics of Secondarily Temperate Adaptation in the Only Non-Antarctic Icefish.</title>
        <authorList>
            <person name="Rivera-Colon A.G."/>
            <person name="Rayamajhi N."/>
            <person name="Minhas B.F."/>
            <person name="Madrigal G."/>
            <person name="Bilyk K.T."/>
            <person name="Yoon V."/>
            <person name="Hune M."/>
            <person name="Gregory S."/>
            <person name="Cheng C.H.C."/>
            <person name="Catchen J.M."/>
        </authorList>
    </citation>
    <scope>NUCLEOTIDE SEQUENCE [LARGE SCALE GENOMIC DNA]</scope>
    <source>
        <tissue evidence="14">White muscle</tissue>
    </source>
</reference>
<evidence type="ECO:0000256" key="11">
    <source>
        <dbReference type="PROSITE-ProRule" id="PRU00267"/>
    </source>
</evidence>
<comment type="subunit">
    <text evidence="9">Interacts with ATXN1.</text>
</comment>
<dbReference type="PROSITE" id="PS50118">
    <property type="entry name" value="HMG_BOX_2"/>
    <property type="match status" value="1"/>
</dbReference>
<accession>A0AAN8DEP7</accession>
<feature type="compositionally biased region" description="Low complexity" evidence="12">
    <location>
        <begin position="73"/>
        <end position="84"/>
    </location>
</feature>
<keyword evidence="2" id="KW-0597">Phosphoprotein</keyword>
<dbReference type="Gene3D" id="1.10.30.10">
    <property type="entry name" value="High mobility group box domain"/>
    <property type="match status" value="1"/>
</dbReference>
<comment type="caution">
    <text evidence="14">The sequence shown here is derived from an EMBL/GenBank/DDBJ whole genome shotgun (WGS) entry which is preliminary data.</text>
</comment>
<dbReference type="GO" id="GO:0000977">
    <property type="term" value="F:RNA polymerase II transcription regulatory region sequence-specific DNA binding"/>
    <property type="evidence" value="ECO:0007669"/>
    <property type="project" value="TreeGrafter"/>
</dbReference>
<feature type="compositionally biased region" description="Basic and acidic residues" evidence="12">
    <location>
        <begin position="102"/>
        <end position="117"/>
    </location>
</feature>
<feature type="compositionally biased region" description="Pro residues" evidence="12">
    <location>
        <begin position="1147"/>
        <end position="1161"/>
    </location>
</feature>
<feature type="compositionally biased region" description="Basic and acidic residues" evidence="12">
    <location>
        <begin position="1126"/>
        <end position="1140"/>
    </location>
</feature>
<feature type="region of interest" description="Disordered" evidence="12">
    <location>
        <begin position="990"/>
        <end position="1186"/>
    </location>
</feature>
<evidence type="ECO:0000256" key="9">
    <source>
        <dbReference type="ARBA" id="ARBA00065636"/>
    </source>
</evidence>
<evidence type="ECO:0000259" key="13">
    <source>
        <dbReference type="PROSITE" id="PS50118"/>
    </source>
</evidence>
<dbReference type="GO" id="GO:0000981">
    <property type="term" value="F:DNA-binding transcription factor activity, RNA polymerase II-specific"/>
    <property type="evidence" value="ECO:0007669"/>
    <property type="project" value="TreeGrafter"/>
</dbReference>
<keyword evidence="15" id="KW-1185">Reference proteome</keyword>
<evidence type="ECO:0000256" key="5">
    <source>
        <dbReference type="ARBA" id="ARBA00023163"/>
    </source>
</evidence>
<feature type="region of interest" description="Disordered" evidence="12">
    <location>
        <begin position="44"/>
        <end position="170"/>
    </location>
</feature>
<organism evidence="14 15">
    <name type="scientific">Champsocephalus gunnari</name>
    <name type="common">Mackerel icefish</name>
    <dbReference type="NCBI Taxonomy" id="52237"/>
    <lineage>
        <taxon>Eukaryota</taxon>
        <taxon>Metazoa</taxon>
        <taxon>Chordata</taxon>
        <taxon>Craniata</taxon>
        <taxon>Vertebrata</taxon>
        <taxon>Euteleostomi</taxon>
        <taxon>Actinopterygii</taxon>
        <taxon>Neopterygii</taxon>
        <taxon>Teleostei</taxon>
        <taxon>Neoteleostei</taxon>
        <taxon>Acanthomorphata</taxon>
        <taxon>Eupercaria</taxon>
        <taxon>Perciformes</taxon>
        <taxon>Notothenioidei</taxon>
        <taxon>Channichthyidae</taxon>
        <taxon>Champsocephalus</taxon>
    </lineage>
</organism>
<evidence type="ECO:0000256" key="6">
    <source>
        <dbReference type="ARBA" id="ARBA00023242"/>
    </source>
</evidence>
<proteinExistence type="predicted"/>
<feature type="DNA-binding region" description="HMG box" evidence="11">
    <location>
        <begin position="169"/>
        <end position="237"/>
    </location>
</feature>
<keyword evidence="1" id="KW-0678">Repressor</keyword>
<dbReference type="Pfam" id="PF25981">
    <property type="entry name" value="HTH_Cic_C"/>
    <property type="match status" value="1"/>
</dbReference>
<protein>
    <recommendedName>
        <fullName evidence="10">Protein capicua homolog</fullName>
    </recommendedName>
</protein>
<keyword evidence="4 11" id="KW-0238">DNA-binding</keyword>
<feature type="region of interest" description="Disordered" evidence="12">
    <location>
        <begin position="541"/>
        <end position="577"/>
    </location>
</feature>
<dbReference type="InterPro" id="IPR058606">
    <property type="entry name" value="HTH_Cic_C"/>
</dbReference>
<evidence type="ECO:0000256" key="10">
    <source>
        <dbReference type="ARBA" id="ARBA00074291"/>
    </source>
</evidence>
<evidence type="ECO:0000256" key="1">
    <source>
        <dbReference type="ARBA" id="ARBA00022491"/>
    </source>
</evidence>
<feature type="compositionally biased region" description="Basic and acidic residues" evidence="12">
    <location>
        <begin position="154"/>
        <end position="170"/>
    </location>
</feature>
<dbReference type="FunFam" id="1.10.30.10:FF:000010">
    <property type="entry name" value="Capicua transcriptional repressor b"/>
    <property type="match status" value="1"/>
</dbReference>
<dbReference type="EMBL" id="JAURVH010001522">
    <property type="protein sequence ID" value="KAK5921747.1"/>
    <property type="molecule type" value="Genomic_DNA"/>
</dbReference>
<dbReference type="Pfam" id="PF00505">
    <property type="entry name" value="HMG_box"/>
    <property type="match status" value="1"/>
</dbReference>
<dbReference type="InterPro" id="IPR009071">
    <property type="entry name" value="HMG_box_dom"/>
</dbReference>
<dbReference type="CDD" id="cd21990">
    <property type="entry name" value="HMG-box_CIC-like"/>
    <property type="match status" value="1"/>
</dbReference>
<evidence type="ECO:0000256" key="8">
    <source>
        <dbReference type="ARBA" id="ARBA00064662"/>
    </source>
</evidence>
<dbReference type="PANTHER" id="PTHR13059">
    <property type="entry name" value="HMG-BOX TRANSCRIPTION FACTOR BBX"/>
    <property type="match status" value="1"/>
</dbReference>
<dbReference type="InterPro" id="IPR052412">
    <property type="entry name" value="CC-Dev_Transcription_Reg"/>
</dbReference>
<evidence type="ECO:0000256" key="2">
    <source>
        <dbReference type="ARBA" id="ARBA00022553"/>
    </source>
</evidence>
<keyword evidence="5" id="KW-0804">Transcription</keyword>
<feature type="compositionally biased region" description="Gly residues" evidence="12">
    <location>
        <begin position="1388"/>
        <end position="1400"/>
    </location>
</feature>
<feature type="compositionally biased region" description="Basic and acidic residues" evidence="12">
    <location>
        <begin position="239"/>
        <end position="248"/>
    </location>
</feature>
<dbReference type="InterPro" id="IPR058607">
    <property type="entry name" value="HMG-box_Cic-like"/>
</dbReference>
<evidence type="ECO:0000313" key="15">
    <source>
        <dbReference type="Proteomes" id="UP001331515"/>
    </source>
</evidence>
<comment type="function">
    <text evidence="7">Transcriptional repressor which plays a role in development of the central nervous system (CNS). In concert with ATXN1 and ATXN1L, involved in brain development.</text>
</comment>
<gene>
    <name evidence="14" type="ORF">CgunFtcFv8_019083</name>
</gene>
<feature type="compositionally biased region" description="Basic and acidic residues" evidence="12">
    <location>
        <begin position="1059"/>
        <end position="1084"/>
    </location>
</feature>
<feature type="region of interest" description="Disordered" evidence="12">
    <location>
        <begin position="953"/>
        <end position="975"/>
    </location>
</feature>
<feature type="region of interest" description="Disordered" evidence="12">
    <location>
        <begin position="1202"/>
        <end position="1272"/>
    </location>
</feature>
<dbReference type="SUPFAM" id="SSF47095">
    <property type="entry name" value="HMG-box"/>
    <property type="match status" value="1"/>
</dbReference>
<evidence type="ECO:0000256" key="7">
    <source>
        <dbReference type="ARBA" id="ARBA00053962"/>
    </source>
</evidence>
<feature type="compositionally biased region" description="Low complexity" evidence="12">
    <location>
        <begin position="1085"/>
        <end position="1095"/>
    </location>
</feature>
<keyword evidence="3" id="KW-0805">Transcription regulation</keyword>
<comment type="subunit">
    <text evidence="8">Found in a complex with ATXN1 and ATXN1L.</text>
</comment>
<keyword evidence="6 11" id="KW-0539">Nucleus</keyword>
<evidence type="ECO:0000256" key="4">
    <source>
        <dbReference type="ARBA" id="ARBA00023125"/>
    </source>
</evidence>
<feature type="compositionally biased region" description="Low complexity" evidence="12">
    <location>
        <begin position="999"/>
        <end position="1010"/>
    </location>
</feature>
<feature type="region of interest" description="Disordered" evidence="12">
    <location>
        <begin position="1383"/>
        <end position="1413"/>
    </location>
</feature>
<dbReference type="Proteomes" id="UP001331515">
    <property type="component" value="Unassembled WGS sequence"/>
</dbReference>
<feature type="region of interest" description="Disordered" evidence="12">
    <location>
        <begin position="239"/>
        <end position="277"/>
    </location>
</feature>